<accession>A0A818JTA8</accession>
<comment type="caution">
    <text evidence="1">The sequence shown here is derived from an EMBL/GenBank/DDBJ whole genome shotgun (WGS) entry which is preliminary data.</text>
</comment>
<dbReference type="AlphaFoldDB" id="A0A818JTA8"/>
<proteinExistence type="predicted"/>
<organism evidence="1 2">
    <name type="scientific">Rotaria socialis</name>
    <dbReference type="NCBI Taxonomy" id="392032"/>
    <lineage>
        <taxon>Eukaryota</taxon>
        <taxon>Metazoa</taxon>
        <taxon>Spiralia</taxon>
        <taxon>Gnathifera</taxon>
        <taxon>Rotifera</taxon>
        <taxon>Eurotatoria</taxon>
        <taxon>Bdelloidea</taxon>
        <taxon>Philodinida</taxon>
        <taxon>Philodinidae</taxon>
        <taxon>Rotaria</taxon>
    </lineage>
</organism>
<sequence>MAAGRNIVGADVFDQNLEHVALLSNELLPSEYFTGGLAEFCHHAAYHCDIHSISMPIILLNVAATSTEKNGIWRSNTERFPLNIYSLLVGNSSFGKSKLLRLISHGLHVISKSLPHKFQSSSDNLNNNFPVYNDATCAGIIASVNGCTRVLISEEADVLLPSIGAVLPSPFINKDVPAVKSEARVEMMKMFDGDFHMRKLKGGICKIDSFKHSFIGASSGGIIVTALQRKANGSQVDAFFERLMIWYLRPPPLMFVPESEKKTPEMQKFPSFEEFCIILGLFENLELFYDNDSDRRMVDFGNQYIALAYKQTDRYLMAKIGKTVQLTHRLVGLIQVLEWSWKIAAEYLRIYGCFTSSISEDFISSVRQIFKDLYGEYNDDKRGFMISMVSVEHGINISQALLEQYKIIMRLPDDPVRGATSNNNNLQSNTTENFSMNIKLEKSKLKFSEHVRGILLFKSVMFTSTTLYKSCSVFRHHSENVNSVLQELAKRGLIIEFKNGVVSATKKATVYVKWFPNINDTVECQRFEQLLGEFNDDQLSSTSVVSCTTTVSLSPHKAAPKAAVLNYLKISRYARLNLDFTGHTIVLENSLDAGAVDEDSNCSSVLLEGSIKANELPIAEVFCGYEKNVINSTNSSSADDKVTHEEPMIMSNTIANRSTTIQESVHITDNSHCSPVDFLSEQILTHVVQASDGGSCSSKRKISERVQELNDDDVPLRIRIRSVRDGIGH</sequence>
<dbReference type="Proteomes" id="UP000663872">
    <property type="component" value="Unassembled WGS sequence"/>
</dbReference>
<evidence type="ECO:0000313" key="2">
    <source>
        <dbReference type="Proteomes" id="UP000663872"/>
    </source>
</evidence>
<dbReference type="EMBL" id="CAJNYT010003267">
    <property type="protein sequence ID" value="CAF3545167.1"/>
    <property type="molecule type" value="Genomic_DNA"/>
</dbReference>
<protein>
    <submittedName>
        <fullName evidence="1">Uncharacterized protein</fullName>
    </submittedName>
</protein>
<name>A0A818JTA8_9BILA</name>
<evidence type="ECO:0000313" key="1">
    <source>
        <dbReference type="EMBL" id="CAF3545167.1"/>
    </source>
</evidence>
<gene>
    <name evidence="1" type="ORF">GRG538_LOCUS19958</name>
</gene>
<reference evidence="1" key="1">
    <citation type="submission" date="2021-02" db="EMBL/GenBank/DDBJ databases">
        <authorList>
            <person name="Nowell W R."/>
        </authorList>
    </citation>
    <scope>NUCLEOTIDE SEQUENCE</scope>
</reference>